<dbReference type="OrthoDB" id="5198708at2"/>
<dbReference type="STRING" id="46679.SAMN05216202_1174"/>
<name>A0A1H2M8D3_9PSED</name>
<organism evidence="13 14">
    <name type="scientific">Pseudomonas mucidolens</name>
    <dbReference type="NCBI Taxonomy" id="46679"/>
    <lineage>
        <taxon>Bacteria</taxon>
        <taxon>Pseudomonadati</taxon>
        <taxon>Pseudomonadota</taxon>
        <taxon>Gammaproteobacteria</taxon>
        <taxon>Pseudomonadales</taxon>
        <taxon>Pseudomonadaceae</taxon>
        <taxon>Pseudomonas</taxon>
    </lineage>
</organism>
<dbReference type="SUPFAM" id="SSF56796">
    <property type="entry name" value="Dehydroquinate synthase-like"/>
    <property type="match status" value="1"/>
</dbReference>
<proteinExistence type="inferred from homology"/>
<dbReference type="InterPro" id="IPR016205">
    <property type="entry name" value="Glycerol_DH"/>
</dbReference>
<evidence type="ECO:0000256" key="2">
    <source>
        <dbReference type="ARBA" id="ARBA00022723"/>
    </source>
</evidence>
<dbReference type="RefSeq" id="WP_084377481.1">
    <property type="nucleotide sequence ID" value="NZ_LS483433.1"/>
</dbReference>
<evidence type="ECO:0000256" key="4">
    <source>
        <dbReference type="ARBA" id="ARBA00023027"/>
    </source>
</evidence>
<evidence type="ECO:0000256" key="5">
    <source>
        <dbReference type="ARBA" id="ARBA00037918"/>
    </source>
</evidence>
<protein>
    <recommendedName>
        <fullName evidence="7">Glycerol dehydrogenase</fullName>
        <ecNumber evidence="6">1.1.1.6</ecNumber>
    </recommendedName>
</protein>
<feature type="binding site" evidence="11">
    <location>
        <position position="37"/>
    </location>
    <ligand>
        <name>NAD(+)</name>
        <dbReference type="ChEBI" id="CHEBI:57540"/>
    </ligand>
</feature>
<evidence type="ECO:0000259" key="12">
    <source>
        <dbReference type="Pfam" id="PF00465"/>
    </source>
</evidence>
<evidence type="ECO:0000256" key="1">
    <source>
        <dbReference type="ARBA" id="ARBA00007358"/>
    </source>
</evidence>
<accession>A0A1H2M8D3</accession>
<gene>
    <name evidence="13" type="ORF">SAMN05216202_1174</name>
</gene>
<evidence type="ECO:0000313" key="13">
    <source>
        <dbReference type="EMBL" id="SDU89171.1"/>
    </source>
</evidence>
<sequence length="363" mass="38578">MNLVFGSPGRYVQGTEVLAQAGTYLAHCGRKAVVVIDSYVLGLIRQRLDDTCAQSDVELHYITFDGEITADGIAGLRAAAAEVGFDMILAVGGGKCIDAGKALAHTSGRALITMPTVASNDAPTSKNYVVYDAHHQLSEVGHLLVSPRYVLVDTSLIAQAPRQFLLAGIADALTKKFEAEQCYKSGGVNMFGARPALSGLVLARECYRIIRQYAEPALAQAGTGEVTVAFDHLIEAVLLMSGLGFESGGLSIAHAMTRGLSKIPGAQQQVHGWQVAYGLLVQLVLEDRDAELMGDMLSFFQRIGLPRNLTELGVPNVDNSVLMQVAEPTLKAPHARNFSSVSGGALTCDELIGAMRALEGLTH</sequence>
<evidence type="ECO:0000313" key="14">
    <source>
        <dbReference type="Proteomes" id="UP000198600"/>
    </source>
</evidence>
<dbReference type="Proteomes" id="UP000198600">
    <property type="component" value="Chromosome I"/>
</dbReference>
<keyword evidence="9" id="KW-0862">Zinc</keyword>
<feature type="domain" description="Alcohol dehydrogenase iron-type/glycerol dehydrogenase GldA" evidence="12">
    <location>
        <begin position="8"/>
        <end position="154"/>
    </location>
</feature>
<feature type="binding site" evidence="11">
    <location>
        <begin position="94"/>
        <end position="98"/>
    </location>
    <ligand>
        <name>NAD(+)</name>
        <dbReference type="ChEBI" id="CHEBI:57540"/>
    </ligand>
</feature>
<feature type="binding site" evidence="9">
    <location>
        <position position="254"/>
    </location>
    <ligand>
        <name>glycerol</name>
        <dbReference type="ChEBI" id="CHEBI:17754"/>
    </ligand>
</feature>
<dbReference type="Gene3D" id="3.40.50.1970">
    <property type="match status" value="1"/>
</dbReference>
<feature type="binding site" evidence="11">
    <location>
        <position position="131"/>
    </location>
    <ligand>
        <name>NAD(+)</name>
        <dbReference type="ChEBI" id="CHEBI:57540"/>
    </ligand>
</feature>
<dbReference type="PIRSF" id="PIRSF000112">
    <property type="entry name" value="Glycerol_dehydrogenase"/>
    <property type="match status" value="1"/>
</dbReference>
<evidence type="ECO:0000256" key="11">
    <source>
        <dbReference type="PIRSR" id="PIRSR000112-3"/>
    </source>
</evidence>
<dbReference type="GO" id="GO:0046872">
    <property type="term" value="F:metal ion binding"/>
    <property type="evidence" value="ECO:0007669"/>
    <property type="project" value="UniProtKB-KW"/>
</dbReference>
<feature type="binding site" evidence="9">
    <location>
        <position position="271"/>
    </location>
    <ligand>
        <name>glycerol</name>
        <dbReference type="ChEBI" id="CHEBI:17754"/>
    </ligand>
</feature>
<dbReference type="PANTHER" id="PTHR43616">
    <property type="entry name" value="GLYCEROL DEHYDROGENASE"/>
    <property type="match status" value="1"/>
</dbReference>
<dbReference type="Gene3D" id="1.20.1090.10">
    <property type="entry name" value="Dehydroquinate synthase-like - alpha domain"/>
    <property type="match status" value="1"/>
</dbReference>
<reference evidence="14" key="1">
    <citation type="submission" date="2016-10" db="EMBL/GenBank/DDBJ databases">
        <authorList>
            <person name="Varghese N."/>
            <person name="Submissions S."/>
        </authorList>
    </citation>
    <scope>NUCLEOTIDE SEQUENCE [LARGE SCALE GENOMIC DNA]</scope>
    <source>
        <strain evidence="14">LMG 2223</strain>
    </source>
</reference>
<dbReference type="AlphaFoldDB" id="A0A1H2M8D3"/>
<evidence type="ECO:0000256" key="10">
    <source>
        <dbReference type="PIRSR" id="PIRSR000112-2"/>
    </source>
</evidence>
<comment type="similarity">
    <text evidence="1">Belongs to the iron-containing alcohol dehydrogenase family.</text>
</comment>
<dbReference type="EMBL" id="LT629802">
    <property type="protein sequence ID" value="SDU89171.1"/>
    <property type="molecule type" value="Genomic_DNA"/>
</dbReference>
<dbReference type="Pfam" id="PF00465">
    <property type="entry name" value="Fe-ADH"/>
    <property type="match status" value="1"/>
</dbReference>
<keyword evidence="14" id="KW-1185">Reference proteome</keyword>
<dbReference type="EC" id="1.1.1.6" evidence="6"/>
<evidence type="ECO:0000256" key="8">
    <source>
        <dbReference type="ARBA" id="ARBA00049006"/>
    </source>
</evidence>
<dbReference type="PROSITE" id="PS00913">
    <property type="entry name" value="ADH_IRON_1"/>
    <property type="match status" value="1"/>
</dbReference>
<keyword evidence="2 9" id="KW-0479">Metal-binding</keyword>
<dbReference type="GO" id="GO:0008888">
    <property type="term" value="F:glycerol dehydrogenase (NAD+) activity"/>
    <property type="evidence" value="ECO:0007669"/>
    <property type="project" value="UniProtKB-EC"/>
</dbReference>
<dbReference type="NCBIfam" id="NF006941">
    <property type="entry name" value="PRK09423.1"/>
    <property type="match status" value="1"/>
</dbReference>
<evidence type="ECO:0000256" key="7">
    <source>
        <dbReference type="ARBA" id="ARBA00040132"/>
    </source>
</evidence>
<feature type="binding site" evidence="9">
    <location>
        <position position="171"/>
    </location>
    <ligand>
        <name>glycerol</name>
        <dbReference type="ChEBI" id="CHEBI:17754"/>
    </ligand>
</feature>
<evidence type="ECO:0000256" key="6">
    <source>
        <dbReference type="ARBA" id="ARBA00039147"/>
    </source>
</evidence>
<dbReference type="InterPro" id="IPR001670">
    <property type="entry name" value="ADH_Fe/GldA"/>
</dbReference>
<keyword evidence="3" id="KW-0560">Oxidoreductase</keyword>
<feature type="binding site" evidence="11">
    <location>
        <position position="125"/>
    </location>
    <ligand>
        <name>NAD(+)</name>
        <dbReference type="ChEBI" id="CHEBI:57540"/>
    </ligand>
</feature>
<feature type="binding site" evidence="10">
    <location>
        <position position="121"/>
    </location>
    <ligand>
        <name>glycerol</name>
        <dbReference type="ChEBI" id="CHEBI:17754"/>
    </ligand>
</feature>
<dbReference type="PANTHER" id="PTHR43616:SF5">
    <property type="entry name" value="GLYCEROL DEHYDROGENASE 1"/>
    <property type="match status" value="1"/>
</dbReference>
<feature type="binding site" evidence="11">
    <location>
        <begin position="116"/>
        <end position="119"/>
    </location>
    <ligand>
        <name>NAD(+)</name>
        <dbReference type="ChEBI" id="CHEBI:57540"/>
    </ligand>
</feature>
<comment type="cofactor">
    <cofactor evidence="9">
        <name>Zn(2+)</name>
        <dbReference type="ChEBI" id="CHEBI:29105"/>
    </cofactor>
    <text evidence="9">Binds 1 zinc ion per subunit.</text>
</comment>
<dbReference type="CDD" id="cd08170">
    <property type="entry name" value="GlyDH"/>
    <property type="match status" value="1"/>
</dbReference>
<comment type="catalytic activity">
    <reaction evidence="8">
        <text>glycerol + NAD(+) = dihydroxyacetone + NADH + H(+)</text>
        <dbReference type="Rhea" id="RHEA:13769"/>
        <dbReference type="ChEBI" id="CHEBI:15378"/>
        <dbReference type="ChEBI" id="CHEBI:16016"/>
        <dbReference type="ChEBI" id="CHEBI:17754"/>
        <dbReference type="ChEBI" id="CHEBI:57540"/>
        <dbReference type="ChEBI" id="CHEBI:57945"/>
        <dbReference type="EC" id="1.1.1.6"/>
    </reaction>
</comment>
<evidence type="ECO:0000256" key="3">
    <source>
        <dbReference type="ARBA" id="ARBA00023002"/>
    </source>
</evidence>
<comment type="pathway">
    <text evidence="5">Polyol metabolism; glycerol fermentation; glycerone phosphate from glycerol (oxidative route): step 1/2.</text>
</comment>
<keyword evidence="4 11" id="KW-0520">NAD</keyword>
<evidence type="ECO:0000256" key="9">
    <source>
        <dbReference type="PIRSR" id="PIRSR000112-1"/>
    </source>
</evidence>
<dbReference type="InterPro" id="IPR018211">
    <property type="entry name" value="ADH_Fe_CS"/>
</dbReference>